<gene>
    <name evidence="6" type="ORF">ACFOMF_06760</name>
</gene>
<feature type="chain" id="PRO_5046909782" description="beta-lactamase" evidence="4">
    <location>
        <begin position="31"/>
        <end position="360"/>
    </location>
</feature>
<evidence type="ECO:0000256" key="3">
    <source>
        <dbReference type="ARBA" id="ARBA00012865"/>
    </source>
</evidence>
<evidence type="ECO:0000313" key="6">
    <source>
        <dbReference type="EMBL" id="MFC3607472.1"/>
    </source>
</evidence>
<evidence type="ECO:0000256" key="2">
    <source>
        <dbReference type="ARBA" id="ARBA00009009"/>
    </source>
</evidence>
<dbReference type="EC" id="3.5.2.6" evidence="3"/>
<dbReference type="SUPFAM" id="SSF56601">
    <property type="entry name" value="beta-lactamase/transpeptidase-like"/>
    <property type="match status" value="1"/>
</dbReference>
<reference evidence="7" key="1">
    <citation type="journal article" date="2019" name="Int. J. Syst. Evol. Microbiol.">
        <title>The Global Catalogue of Microorganisms (GCM) 10K type strain sequencing project: providing services to taxonomists for standard genome sequencing and annotation.</title>
        <authorList>
            <consortium name="The Broad Institute Genomics Platform"/>
            <consortium name="The Broad Institute Genome Sequencing Center for Infectious Disease"/>
            <person name="Wu L."/>
            <person name="Ma J."/>
        </authorList>
    </citation>
    <scope>NUCLEOTIDE SEQUENCE [LARGE SCALE GENOMIC DNA]</scope>
    <source>
        <strain evidence="7">KCTC 42447</strain>
    </source>
</reference>
<sequence>MLLSKRGCGQRGKTRLIGALLFALSLPTVAQDGFGWTEAFLDRVAEVDKRTAGVLGVYVKDVDSGVSASYRGEETWYLASTIKVPVAIAIMRRVEEGSLSLDSTVQLLSSDYVDGAGPTNAEAPGSWLSIRFLLDQMLIHSDNTASDMLIRVAGIDSVNAVAQELVPGGFGPITTLADVRRLVYSQLHPAAKNLSGADFLLLRQQSSEERRLATLAELLKVERSSFTPIGVGEAFERYYATPFNSAPLTAYGELLAALVEGRALQPEATAYLLGVMRRVETGSLRIKAGLPTTVSFAHKTGTQVARACDAGVVVPKPGASAEGAPRLVVVACVRGASTARAETALRGAGEALVASGLMRL</sequence>
<dbReference type="GO" id="GO:0016787">
    <property type="term" value="F:hydrolase activity"/>
    <property type="evidence" value="ECO:0007669"/>
    <property type="project" value="UniProtKB-KW"/>
</dbReference>
<keyword evidence="6" id="KW-0378">Hydrolase</keyword>
<dbReference type="PRINTS" id="PR00118">
    <property type="entry name" value="BLACTAMASEA"/>
</dbReference>
<accession>A0ABV7T4G8</accession>
<organism evidence="6 7">
    <name type="scientific">Stutzerimonas tarimensis</name>
    <dbReference type="NCBI Taxonomy" id="1507735"/>
    <lineage>
        <taxon>Bacteria</taxon>
        <taxon>Pseudomonadati</taxon>
        <taxon>Pseudomonadota</taxon>
        <taxon>Gammaproteobacteria</taxon>
        <taxon>Pseudomonadales</taxon>
        <taxon>Pseudomonadaceae</taxon>
        <taxon>Stutzerimonas</taxon>
    </lineage>
</organism>
<dbReference type="PANTHER" id="PTHR35333:SF3">
    <property type="entry name" value="BETA-LACTAMASE-TYPE TRANSPEPTIDASE FOLD CONTAINING PROTEIN"/>
    <property type="match status" value="1"/>
</dbReference>
<dbReference type="RefSeq" id="WP_386362667.1">
    <property type="nucleotide sequence ID" value="NZ_JBHRXZ010000016.1"/>
</dbReference>
<dbReference type="InterPro" id="IPR000871">
    <property type="entry name" value="Beta-lactam_class-A"/>
</dbReference>
<feature type="signal peptide" evidence="4">
    <location>
        <begin position="1"/>
        <end position="30"/>
    </location>
</feature>
<proteinExistence type="inferred from homology"/>
<dbReference type="Gene3D" id="3.40.710.10">
    <property type="entry name" value="DD-peptidase/beta-lactamase superfamily"/>
    <property type="match status" value="1"/>
</dbReference>
<keyword evidence="4" id="KW-0732">Signal</keyword>
<dbReference type="Proteomes" id="UP001595630">
    <property type="component" value="Unassembled WGS sequence"/>
</dbReference>
<feature type="domain" description="Beta-lactamase class A catalytic" evidence="5">
    <location>
        <begin position="56"/>
        <end position="316"/>
    </location>
</feature>
<dbReference type="InterPro" id="IPR045155">
    <property type="entry name" value="Beta-lactam_cat"/>
</dbReference>
<dbReference type="InterPro" id="IPR012338">
    <property type="entry name" value="Beta-lactam/transpept-like"/>
</dbReference>
<dbReference type="EMBL" id="JBHRXZ010000016">
    <property type="protein sequence ID" value="MFC3607472.1"/>
    <property type="molecule type" value="Genomic_DNA"/>
</dbReference>
<evidence type="ECO:0000256" key="4">
    <source>
        <dbReference type="SAM" id="SignalP"/>
    </source>
</evidence>
<keyword evidence="7" id="KW-1185">Reference proteome</keyword>
<comment type="similarity">
    <text evidence="2">Belongs to the class-A beta-lactamase family.</text>
</comment>
<evidence type="ECO:0000313" key="7">
    <source>
        <dbReference type="Proteomes" id="UP001595630"/>
    </source>
</evidence>
<evidence type="ECO:0000259" key="5">
    <source>
        <dbReference type="Pfam" id="PF13354"/>
    </source>
</evidence>
<comment type="catalytic activity">
    <reaction evidence="1">
        <text>a beta-lactam + H2O = a substituted beta-amino acid</text>
        <dbReference type="Rhea" id="RHEA:20401"/>
        <dbReference type="ChEBI" id="CHEBI:15377"/>
        <dbReference type="ChEBI" id="CHEBI:35627"/>
        <dbReference type="ChEBI" id="CHEBI:140347"/>
        <dbReference type="EC" id="3.5.2.6"/>
    </reaction>
</comment>
<dbReference type="PANTHER" id="PTHR35333">
    <property type="entry name" value="BETA-LACTAMASE"/>
    <property type="match status" value="1"/>
</dbReference>
<name>A0ABV7T4G8_9GAMM</name>
<evidence type="ECO:0000256" key="1">
    <source>
        <dbReference type="ARBA" id="ARBA00001526"/>
    </source>
</evidence>
<protein>
    <recommendedName>
        <fullName evidence="3">beta-lactamase</fullName>
        <ecNumber evidence="3">3.5.2.6</ecNumber>
    </recommendedName>
</protein>
<dbReference type="Pfam" id="PF13354">
    <property type="entry name" value="Beta-lactamase2"/>
    <property type="match status" value="1"/>
</dbReference>
<comment type="caution">
    <text evidence="6">The sequence shown here is derived from an EMBL/GenBank/DDBJ whole genome shotgun (WGS) entry which is preliminary data.</text>
</comment>